<dbReference type="Gene3D" id="3.30.750.24">
    <property type="entry name" value="STAS domain"/>
    <property type="match status" value="1"/>
</dbReference>
<dbReference type="EMBL" id="CADCUG010000118">
    <property type="protein sequence ID" value="CAA9346900.1"/>
    <property type="molecule type" value="Genomic_DNA"/>
</dbReference>
<reference evidence="2" key="1">
    <citation type="submission" date="2020-02" db="EMBL/GenBank/DDBJ databases">
        <authorList>
            <person name="Meier V. D."/>
        </authorList>
    </citation>
    <scope>NUCLEOTIDE SEQUENCE</scope>
    <source>
        <strain evidence="2">AVDCRST_MAG29</strain>
    </source>
</reference>
<accession>A0A6J4M1W5</accession>
<feature type="domain" description="STAS" evidence="1">
    <location>
        <begin position="48"/>
        <end position="106"/>
    </location>
</feature>
<evidence type="ECO:0000259" key="1">
    <source>
        <dbReference type="PROSITE" id="PS50801"/>
    </source>
</evidence>
<proteinExistence type="predicted"/>
<dbReference type="AlphaFoldDB" id="A0A6J4M1W5"/>
<name>A0A6J4M1W5_9ACTN</name>
<evidence type="ECO:0000313" key="2">
    <source>
        <dbReference type="EMBL" id="CAA9346900.1"/>
    </source>
</evidence>
<dbReference type="InterPro" id="IPR002645">
    <property type="entry name" value="STAS_dom"/>
</dbReference>
<sequence length="138" mass="14306">MWTSPLADPGVDPILVQPLRPRGTRGWSLDGQADDIGDGLTRAGRADVTITIERSSTGCLVRVAGELDGNTCSLLDAIFEHIGADTSDDRIELDLSDVSFADCEGLLPALRSNTTITTASPAVSSTLRSLASGAAAPP</sequence>
<dbReference type="InterPro" id="IPR036513">
    <property type="entry name" value="STAS_dom_sf"/>
</dbReference>
<dbReference type="SUPFAM" id="SSF52091">
    <property type="entry name" value="SpoIIaa-like"/>
    <property type="match status" value="1"/>
</dbReference>
<organism evidence="2">
    <name type="scientific">uncultured Nocardioidaceae bacterium</name>
    <dbReference type="NCBI Taxonomy" id="253824"/>
    <lineage>
        <taxon>Bacteria</taxon>
        <taxon>Bacillati</taxon>
        <taxon>Actinomycetota</taxon>
        <taxon>Actinomycetes</taxon>
        <taxon>Propionibacteriales</taxon>
        <taxon>Nocardioidaceae</taxon>
        <taxon>environmental samples</taxon>
    </lineage>
</organism>
<gene>
    <name evidence="2" type="ORF">AVDCRST_MAG29-1956</name>
</gene>
<protein>
    <recommendedName>
        <fullName evidence="1">STAS domain-containing protein</fullName>
    </recommendedName>
</protein>
<dbReference type="PROSITE" id="PS50801">
    <property type="entry name" value="STAS"/>
    <property type="match status" value="1"/>
</dbReference>